<keyword evidence="8" id="KW-1185">Reference proteome</keyword>
<evidence type="ECO:0000256" key="5">
    <source>
        <dbReference type="SAM" id="Phobius"/>
    </source>
</evidence>
<feature type="transmembrane region" description="Helical" evidence="5">
    <location>
        <begin position="168"/>
        <end position="187"/>
    </location>
</feature>
<sequence>MTMDETRRGWTIVFLIFFFMLINYADKAVIGLSAVPIMRELGLSNTEFGTLGSAFFLLFSLSGVLVGFLANRIASKPLLLILALVWGAAQAPMAGTVGFTTLLIARIVLGTGEGPAFPLALHAVYKWFDDTRRTVPTSIVACGAAFGAGIIAPGVTAIIVLFGWHAAFATLSVASLLWAVAWGLFGAEGRLDARSGRAGGAAFRRPYARLLLSRTALGVFIGGFVAYWAITLNVVWLAAYLTKGAGFTPLEAGWIIVLPSLAQIVMAPTLGAWSEWLVRRGVSSRVARGVLGGCCLVTAGVAMVLFPLVSVAPIKLLLVVLAFATGSVFFTLGSTLIGEISPPSQRGALLGITNSIHALAGVVAPVLMGAIVDVAADPVSGFRTGFLAAGAFVAAGGIAAMALAHPEADHAAWAERIDATAD</sequence>
<feature type="transmembrane region" description="Helical" evidence="5">
    <location>
        <begin position="103"/>
        <end position="125"/>
    </location>
</feature>
<feature type="domain" description="Major facilitator superfamily (MFS) profile" evidence="6">
    <location>
        <begin position="12"/>
        <end position="408"/>
    </location>
</feature>
<dbReference type="Proteomes" id="UP000646365">
    <property type="component" value="Unassembled WGS sequence"/>
</dbReference>
<comment type="subcellular location">
    <subcellularLocation>
        <location evidence="1">Membrane</location>
        <topology evidence="1">Multi-pass membrane protein</topology>
    </subcellularLocation>
</comment>
<feature type="transmembrane region" description="Helical" evidence="5">
    <location>
        <begin position="316"/>
        <end position="337"/>
    </location>
</feature>
<gene>
    <name evidence="7" type="ORF">GCM10011611_63580</name>
</gene>
<keyword evidence="4 5" id="KW-0472">Membrane</keyword>
<reference evidence="7" key="2">
    <citation type="submission" date="2020-09" db="EMBL/GenBank/DDBJ databases">
        <authorList>
            <person name="Sun Q."/>
            <person name="Zhou Y."/>
        </authorList>
    </citation>
    <scope>NUCLEOTIDE SEQUENCE</scope>
    <source>
        <strain evidence="7">CGMCC 1.15725</strain>
    </source>
</reference>
<proteinExistence type="predicted"/>
<protein>
    <submittedName>
        <fullName evidence="7">MFS transporter</fullName>
    </submittedName>
</protein>
<feature type="transmembrane region" description="Helical" evidence="5">
    <location>
        <begin position="78"/>
        <end position="97"/>
    </location>
</feature>
<name>A0A8J2YZZ4_9PROT</name>
<evidence type="ECO:0000313" key="8">
    <source>
        <dbReference type="Proteomes" id="UP000646365"/>
    </source>
</evidence>
<dbReference type="PANTHER" id="PTHR11662">
    <property type="entry name" value="SOLUTE CARRIER FAMILY 17"/>
    <property type="match status" value="1"/>
</dbReference>
<dbReference type="Pfam" id="PF07690">
    <property type="entry name" value="MFS_1"/>
    <property type="match status" value="1"/>
</dbReference>
<accession>A0A8J2YZZ4</accession>
<dbReference type="GO" id="GO:0022857">
    <property type="term" value="F:transmembrane transporter activity"/>
    <property type="evidence" value="ECO:0007669"/>
    <property type="project" value="InterPro"/>
</dbReference>
<evidence type="ECO:0000256" key="4">
    <source>
        <dbReference type="ARBA" id="ARBA00023136"/>
    </source>
</evidence>
<dbReference type="Gene3D" id="1.20.1250.20">
    <property type="entry name" value="MFS general substrate transporter like domains"/>
    <property type="match status" value="2"/>
</dbReference>
<keyword evidence="2 5" id="KW-0812">Transmembrane</keyword>
<evidence type="ECO:0000256" key="2">
    <source>
        <dbReference type="ARBA" id="ARBA00022692"/>
    </source>
</evidence>
<dbReference type="AlphaFoldDB" id="A0A8J2YZZ4"/>
<evidence type="ECO:0000256" key="1">
    <source>
        <dbReference type="ARBA" id="ARBA00004141"/>
    </source>
</evidence>
<dbReference type="InterPro" id="IPR011701">
    <property type="entry name" value="MFS"/>
</dbReference>
<feature type="transmembrane region" description="Helical" evidence="5">
    <location>
        <begin position="51"/>
        <end position="71"/>
    </location>
</feature>
<organism evidence="7 8">
    <name type="scientific">Aliidongia dinghuensis</name>
    <dbReference type="NCBI Taxonomy" id="1867774"/>
    <lineage>
        <taxon>Bacteria</taxon>
        <taxon>Pseudomonadati</taxon>
        <taxon>Pseudomonadota</taxon>
        <taxon>Alphaproteobacteria</taxon>
        <taxon>Rhodospirillales</taxon>
        <taxon>Dongiaceae</taxon>
        <taxon>Aliidongia</taxon>
    </lineage>
</organism>
<dbReference type="RefSeq" id="WP_229744120.1">
    <property type="nucleotide sequence ID" value="NZ_BMJQ01000027.1"/>
</dbReference>
<feature type="transmembrane region" description="Helical" evidence="5">
    <location>
        <begin position="384"/>
        <end position="404"/>
    </location>
</feature>
<feature type="transmembrane region" description="Helical" evidence="5">
    <location>
        <begin position="137"/>
        <end position="162"/>
    </location>
</feature>
<dbReference type="InterPro" id="IPR036259">
    <property type="entry name" value="MFS_trans_sf"/>
</dbReference>
<keyword evidence="3 5" id="KW-1133">Transmembrane helix</keyword>
<dbReference type="GO" id="GO:0016020">
    <property type="term" value="C:membrane"/>
    <property type="evidence" value="ECO:0007669"/>
    <property type="project" value="UniProtKB-SubCell"/>
</dbReference>
<comment type="caution">
    <text evidence="7">The sequence shown here is derived from an EMBL/GenBank/DDBJ whole genome shotgun (WGS) entry which is preliminary data.</text>
</comment>
<dbReference type="InterPro" id="IPR020846">
    <property type="entry name" value="MFS_dom"/>
</dbReference>
<dbReference type="EMBL" id="BMJQ01000027">
    <property type="protein sequence ID" value="GGF48473.1"/>
    <property type="molecule type" value="Genomic_DNA"/>
</dbReference>
<dbReference type="PROSITE" id="PS50850">
    <property type="entry name" value="MFS"/>
    <property type="match status" value="1"/>
</dbReference>
<dbReference type="SUPFAM" id="SSF103473">
    <property type="entry name" value="MFS general substrate transporter"/>
    <property type="match status" value="1"/>
</dbReference>
<feature type="transmembrane region" description="Helical" evidence="5">
    <location>
        <begin position="349"/>
        <end position="372"/>
    </location>
</feature>
<feature type="transmembrane region" description="Helical" evidence="5">
    <location>
        <begin position="253"/>
        <end position="278"/>
    </location>
</feature>
<evidence type="ECO:0000313" key="7">
    <source>
        <dbReference type="EMBL" id="GGF48473.1"/>
    </source>
</evidence>
<feature type="transmembrane region" description="Helical" evidence="5">
    <location>
        <begin position="290"/>
        <end position="310"/>
    </location>
</feature>
<feature type="transmembrane region" description="Helical" evidence="5">
    <location>
        <begin position="215"/>
        <end position="241"/>
    </location>
</feature>
<evidence type="ECO:0000259" key="6">
    <source>
        <dbReference type="PROSITE" id="PS50850"/>
    </source>
</evidence>
<dbReference type="PANTHER" id="PTHR11662:SF450">
    <property type="entry name" value="BLR1003 PROTEIN"/>
    <property type="match status" value="1"/>
</dbReference>
<evidence type="ECO:0000256" key="3">
    <source>
        <dbReference type="ARBA" id="ARBA00022989"/>
    </source>
</evidence>
<dbReference type="InterPro" id="IPR050382">
    <property type="entry name" value="MFS_Na/Anion_cotransporter"/>
</dbReference>
<reference evidence="7" key="1">
    <citation type="journal article" date="2014" name="Int. J. Syst. Evol. Microbiol.">
        <title>Complete genome sequence of Corynebacterium casei LMG S-19264T (=DSM 44701T), isolated from a smear-ripened cheese.</title>
        <authorList>
            <consortium name="US DOE Joint Genome Institute (JGI-PGF)"/>
            <person name="Walter F."/>
            <person name="Albersmeier A."/>
            <person name="Kalinowski J."/>
            <person name="Ruckert C."/>
        </authorList>
    </citation>
    <scope>NUCLEOTIDE SEQUENCE</scope>
    <source>
        <strain evidence="7">CGMCC 1.15725</strain>
    </source>
</reference>